<name>A0A0F0KFV1_9MICO</name>
<accession>A0A0F0KFV1</accession>
<organism evidence="3 4">
    <name type="scientific">Microbacterium foliorum</name>
    <dbReference type="NCBI Taxonomy" id="104336"/>
    <lineage>
        <taxon>Bacteria</taxon>
        <taxon>Bacillati</taxon>
        <taxon>Actinomycetota</taxon>
        <taxon>Actinomycetes</taxon>
        <taxon>Micrococcales</taxon>
        <taxon>Microbacteriaceae</taxon>
        <taxon>Microbacterium</taxon>
    </lineage>
</organism>
<sequence length="218" mass="21529">MSLFWGNWGNVNLHWCARRDGHSALSKTLGGAVVIATMLTLAACAPAESGSAAASPSPAPSPSATQILPPDATAAPDAGEGPQTAAPLPTQEATIGEAVAFDTGISVKIEKVEVIDVEAQTPGEVSGSAVVVTVAADNGTADTQSLDSAVVTLDAQDGEVGIGTTAGDPAPLAGSLEPGKSATGRYVFMLGSAAGRDVSVSVNYAAGEPVAIFTGKIS</sequence>
<keyword evidence="4" id="KW-1185">Reference proteome</keyword>
<protein>
    <recommendedName>
        <fullName evidence="5">DUF4352 domain-containing protein</fullName>
    </recommendedName>
</protein>
<dbReference type="AlphaFoldDB" id="A0A0F0KFV1"/>
<dbReference type="Gene3D" id="2.60.40.1240">
    <property type="match status" value="1"/>
</dbReference>
<evidence type="ECO:0008006" key="5">
    <source>
        <dbReference type="Google" id="ProtNLM"/>
    </source>
</evidence>
<dbReference type="EMBL" id="JYIU01000045">
    <property type="protein sequence ID" value="KJL19304.1"/>
    <property type="molecule type" value="Genomic_DNA"/>
</dbReference>
<evidence type="ECO:0000313" key="4">
    <source>
        <dbReference type="Proteomes" id="UP000033572"/>
    </source>
</evidence>
<evidence type="ECO:0000256" key="1">
    <source>
        <dbReference type="ARBA" id="ARBA00022729"/>
    </source>
</evidence>
<keyword evidence="1" id="KW-0732">Signal</keyword>
<proteinExistence type="predicted"/>
<gene>
    <name evidence="3" type="ORF">RN50_02589</name>
</gene>
<dbReference type="Proteomes" id="UP000033572">
    <property type="component" value="Unassembled WGS sequence"/>
</dbReference>
<comment type="caution">
    <text evidence="3">The sequence shown here is derived from an EMBL/GenBank/DDBJ whole genome shotgun (WGS) entry which is preliminary data.</text>
</comment>
<reference evidence="3 4" key="1">
    <citation type="submission" date="2015-02" db="EMBL/GenBank/DDBJ databases">
        <title>Draft genome sequences of ten Microbacterium spp. with emphasis on heavy metal contaminated environments.</title>
        <authorList>
            <person name="Corretto E."/>
        </authorList>
    </citation>
    <scope>NUCLEOTIDE SEQUENCE [LARGE SCALE GENOMIC DNA]</scope>
    <source>
        <strain evidence="3 4">DSM 12966</strain>
    </source>
</reference>
<feature type="region of interest" description="Disordered" evidence="2">
    <location>
        <begin position="49"/>
        <end position="87"/>
    </location>
</feature>
<evidence type="ECO:0000256" key="2">
    <source>
        <dbReference type="SAM" id="MobiDB-lite"/>
    </source>
</evidence>
<dbReference type="InterPro" id="IPR029050">
    <property type="entry name" value="Immunoprotect_excell_Ig-like"/>
</dbReference>
<evidence type="ECO:0000313" key="3">
    <source>
        <dbReference type="EMBL" id="KJL19304.1"/>
    </source>
</evidence>
<dbReference type="PATRIC" id="fig|104336.4.peg.2634"/>